<keyword evidence="5" id="KW-1185">Reference proteome</keyword>
<feature type="transmembrane region" description="Helical" evidence="1">
    <location>
        <begin position="6"/>
        <end position="27"/>
    </location>
</feature>
<accession>A0A366F4I8</accession>
<dbReference type="OrthoDB" id="9773014at2"/>
<feature type="domain" description="Aerotolerance regulator N-terminal" evidence="2">
    <location>
        <begin position="7"/>
        <end position="80"/>
    </location>
</feature>
<dbReference type="PANTHER" id="PTHR37464:SF1">
    <property type="entry name" value="BLL2463 PROTEIN"/>
    <property type="match status" value="1"/>
</dbReference>
<dbReference type="Pfam" id="PF07584">
    <property type="entry name" value="BatA"/>
    <property type="match status" value="1"/>
</dbReference>
<gene>
    <name evidence="4" type="ORF">DFR50_12411</name>
</gene>
<dbReference type="Pfam" id="PF13709">
    <property type="entry name" value="DUF4159"/>
    <property type="match status" value="1"/>
</dbReference>
<evidence type="ECO:0000313" key="4">
    <source>
        <dbReference type="EMBL" id="RBP08625.1"/>
    </source>
</evidence>
<dbReference type="InterPro" id="IPR025297">
    <property type="entry name" value="DUF4159"/>
</dbReference>
<dbReference type="AlphaFoldDB" id="A0A366F4I8"/>
<dbReference type="RefSeq" id="WP_113891018.1">
    <property type="nucleotide sequence ID" value="NZ_QNRK01000024.1"/>
</dbReference>
<feature type="domain" description="DUF4159" evidence="3">
    <location>
        <begin position="688"/>
        <end position="906"/>
    </location>
</feature>
<feature type="transmembrane region" description="Helical" evidence="1">
    <location>
        <begin position="63"/>
        <end position="82"/>
    </location>
</feature>
<dbReference type="PANTHER" id="PTHR37464">
    <property type="entry name" value="BLL2463 PROTEIN"/>
    <property type="match status" value="1"/>
</dbReference>
<comment type="caution">
    <text evidence="4">The sequence shown here is derived from an EMBL/GenBank/DDBJ whole genome shotgun (WGS) entry which is preliminary data.</text>
</comment>
<sequence>MLGLPLAFGAPAVLVVLAGLGALYYLLRVTPPAPRRVSFPPLRLLLGLSTNETEPARTPWPILLLRLAIAALVIVAMAQPLWRALAGPAGSGPLLVLIDDGWPAAPTFEKRIAFAERQMSAAARAGRAVALKAFSETGRAIAPLDAGEIEGRLRSLAPTPYASSRAAALPAIEPYLAARPGTDVLWIADGVELGGAGAFASRLAGLARSAEVVTDGSGARAVAGADNEAGTLAARLVRSDPGAPARGVARALDAQGREIGRAPFDFAAGAAAEVRFDLPVELRNQVQSLVIDGDRSAGATWLIDDRSRRRRVAIATGTSADAAQPLIAPGYYLRRALELFADVSEWRDSASDPIVSLLAEKPSVLAIADMSIAPGPERDAVQRFLDDGGVLVRFAGARLAAGDDDFTPTALRRGGRTLGGALSWDAPRHVAPFEKTSPFFGLPVPDEVTVSRQVLAEPEEGLADKTWARLADGTPLVTAARRGKGLIVLFHVTADTTWSNLPLSGLFVDLLRRVVAEADSSSGAADAAGGRARAASLPPWRTLNGFGALGVPPSVAEPIAADFAGVGDAAHPPGLYGAPESLRAVNALAAGQTLARADYGPLAVRLDALDSAPPVDLRAWLLPIALVGLMVDALLSQWIGAGARLRGRGAFAAMIVAAALGAATHPDAARAADTAVSARDMDAALSTRLAYVTTGDPTVDETSRLGLAALTRVLSNRTSAELADPVAVEPARDELAFYPVLYWPIVAGRPQPAPGARARLAAYMKNGGTVVFDTRDALVASPGGPPTPEALWLRALLDGVDVPQLEPAPRDHVLTKTFYLLDRIVGRTAIGQTWVEALPSPDPNDRAPRPVRAGDSVSPIIIVSDDLAGGWATDADGRALYPLVPGGARQRELAFRSGVNIVMYTLTGNYKADQVHAKDIIERLTR</sequence>
<protein>
    <submittedName>
        <fullName evidence="4">Putative membrane protein (TIGR02226 family)</fullName>
    </submittedName>
</protein>
<dbReference type="InterPro" id="IPR024163">
    <property type="entry name" value="Aerotolerance_reg_N"/>
</dbReference>
<keyword evidence="1" id="KW-0472">Membrane</keyword>
<dbReference type="InterPro" id="IPR011933">
    <property type="entry name" value="Double_TM_dom"/>
</dbReference>
<dbReference type="NCBIfam" id="TIGR02226">
    <property type="entry name" value="two_anch"/>
    <property type="match status" value="1"/>
</dbReference>
<reference evidence="4 5" key="1">
    <citation type="submission" date="2018-06" db="EMBL/GenBank/DDBJ databases">
        <title>Genomic Encyclopedia of Type Strains, Phase IV (KMG-IV): sequencing the most valuable type-strain genomes for metagenomic binning, comparative biology and taxonomic classification.</title>
        <authorList>
            <person name="Goeker M."/>
        </authorList>
    </citation>
    <scope>NUCLEOTIDE SEQUENCE [LARGE SCALE GENOMIC DNA]</scope>
    <source>
        <strain evidence="4 5">DSM 24875</strain>
    </source>
</reference>
<dbReference type="EMBL" id="QNRK01000024">
    <property type="protein sequence ID" value="RBP08625.1"/>
    <property type="molecule type" value="Genomic_DNA"/>
</dbReference>
<dbReference type="Gene3D" id="3.40.50.12140">
    <property type="entry name" value="Domain of unknown function DUF4159"/>
    <property type="match status" value="1"/>
</dbReference>
<name>A0A366F4I8_9HYPH</name>
<dbReference type="Proteomes" id="UP000253529">
    <property type="component" value="Unassembled WGS sequence"/>
</dbReference>
<evidence type="ECO:0000259" key="2">
    <source>
        <dbReference type="Pfam" id="PF07584"/>
    </source>
</evidence>
<evidence type="ECO:0000259" key="3">
    <source>
        <dbReference type="Pfam" id="PF13709"/>
    </source>
</evidence>
<proteinExistence type="predicted"/>
<organism evidence="4 5">
    <name type="scientific">Roseiarcus fermentans</name>
    <dbReference type="NCBI Taxonomy" id="1473586"/>
    <lineage>
        <taxon>Bacteria</taxon>
        <taxon>Pseudomonadati</taxon>
        <taxon>Pseudomonadota</taxon>
        <taxon>Alphaproteobacteria</taxon>
        <taxon>Hyphomicrobiales</taxon>
        <taxon>Roseiarcaceae</taxon>
        <taxon>Roseiarcus</taxon>
    </lineage>
</organism>
<keyword evidence="1" id="KW-1133">Transmembrane helix</keyword>
<evidence type="ECO:0000313" key="5">
    <source>
        <dbReference type="Proteomes" id="UP000253529"/>
    </source>
</evidence>
<evidence type="ECO:0000256" key="1">
    <source>
        <dbReference type="SAM" id="Phobius"/>
    </source>
</evidence>
<keyword evidence="1" id="KW-0812">Transmembrane</keyword>